<dbReference type="PANTHER" id="PTHR37423:SF2">
    <property type="entry name" value="MEMBRANE-BOUND LYTIC MUREIN TRANSGLYCOSYLASE C"/>
    <property type="match status" value="1"/>
</dbReference>
<accession>A0ABW3AU30</accession>
<evidence type="ECO:0000313" key="3">
    <source>
        <dbReference type="EMBL" id="MFD0794572.1"/>
    </source>
</evidence>
<dbReference type="Pfam" id="PF01464">
    <property type="entry name" value="SLT"/>
    <property type="match status" value="1"/>
</dbReference>
<dbReference type="Gene3D" id="3.10.350.10">
    <property type="entry name" value="LysM domain"/>
    <property type="match status" value="1"/>
</dbReference>
<comment type="caution">
    <text evidence="3">The sequence shown here is derived from an EMBL/GenBank/DDBJ whole genome shotgun (WGS) entry which is preliminary data.</text>
</comment>
<dbReference type="Pfam" id="PF01476">
    <property type="entry name" value="LysM"/>
    <property type="match status" value="1"/>
</dbReference>
<evidence type="ECO:0000259" key="2">
    <source>
        <dbReference type="PROSITE" id="PS51782"/>
    </source>
</evidence>
<dbReference type="SUPFAM" id="SSF53955">
    <property type="entry name" value="Lysozyme-like"/>
    <property type="match status" value="1"/>
</dbReference>
<dbReference type="InterPro" id="IPR008258">
    <property type="entry name" value="Transglycosylase_SLT_dom_1"/>
</dbReference>
<reference evidence="4" key="1">
    <citation type="journal article" date="2019" name="Int. J. Syst. Evol. Microbiol.">
        <title>The Global Catalogue of Microorganisms (GCM) 10K type strain sequencing project: providing services to taxonomists for standard genome sequencing and annotation.</title>
        <authorList>
            <consortium name="The Broad Institute Genomics Platform"/>
            <consortium name="The Broad Institute Genome Sequencing Center for Infectious Disease"/>
            <person name="Wu L."/>
            <person name="Ma J."/>
        </authorList>
    </citation>
    <scope>NUCLEOTIDE SEQUENCE [LARGE SCALE GENOMIC DNA]</scope>
    <source>
        <strain evidence="4">CCUG 61484</strain>
    </source>
</reference>
<sequence>MMKKLFTIVICTVLFQLVKADARLAMPIAGAMQQDTNILVPDIEKPVSVYDNVIFKRRLDSIQQDVPLDYNGYVQAYIDNYTRRKDEMGRIIGLSRYYFPIYEKAFAEAGIPDEIKYLSIVESALNPNAVSRVGAAGPWQFMSETAKLYGLAMTDYVDERRDPVKASNAAAAYLKDAYQQFGDWLLAIASYNCGKSNVQHALEISGAHDYWSIRELLPPETRGYVPAFIAVNYVMNYHKNHYIQPQTAGLAIVTDTIMVNKFVSLGRVAQALGMPLKDVCTLNPSYRQQVANGTAAMPCRIVIPKADAQQQAVLHTAVNDLNAAVRAVRPMQYVAIVPLAPLVPVRAIPAVTQQVAATGPLPSPVTYITRKGDTLSGIASQHGVKVEDLLQWNKSLGSNTTLPLVPGLTVNIGRG</sequence>
<organism evidence="3 4">
    <name type="scientific">Mucilaginibacter litoreus</name>
    <dbReference type="NCBI Taxonomy" id="1048221"/>
    <lineage>
        <taxon>Bacteria</taxon>
        <taxon>Pseudomonadati</taxon>
        <taxon>Bacteroidota</taxon>
        <taxon>Sphingobacteriia</taxon>
        <taxon>Sphingobacteriales</taxon>
        <taxon>Sphingobacteriaceae</taxon>
        <taxon>Mucilaginibacter</taxon>
    </lineage>
</organism>
<dbReference type="InterPro" id="IPR036779">
    <property type="entry name" value="LysM_dom_sf"/>
</dbReference>
<dbReference type="Proteomes" id="UP001597010">
    <property type="component" value="Unassembled WGS sequence"/>
</dbReference>
<dbReference type="Gene3D" id="1.10.530.10">
    <property type="match status" value="1"/>
</dbReference>
<dbReference type="RefSeq" id="WP_377116044.1">
    <property type="nucleotide sequence ID" value="NZ_JBHTHZ010000012.1"/>
</dbReference>
<dbReference type="SMART" id="SM00257">
    <property type="entry name" value="LysM"/>
    <property type="match status" value="1"/>
</dbReference>
<dbReference type="CDD" id="cd00118">
    <property type="entry name" value="LysM"/>
    <property type="match status" value="1"/>
</dbReference>
<comment type="similarity">
    <text evidence="1">Belongs to the transglycosylase Slt family.</text>
</comment>
<dbReference type="PROSITE" id="PS51782">
    <property type="entry name" value="LYSM"/>
    <property type="match status" value="1"/>
</dbReference>
<gene>
    <name evidence="3" type="ORF">ACFQZX_13180</name>
</gene>
<keyword evidence="4" id="KW-1185">Reference proteome</keyword>
<protein>
    <submittedName>
        <fullName evidence="3">Transglycosylase SLT domain-containing protein</fullName>
    </submittedName>
</protein>
<dbReference type="InterPro" id="IPR023346">
    <property type="entry name" value="Lysozyme-like_dom_sf"/>
</dbReference>
<proteinExistence type="inferred from homology"/>
<dbReference type="SUPFAM" id="SSF54106">
    <property type="entry name" value="LysM domain"/>
    <property type="match status" value="1"/>
</dbReference>
<feature type="domain" description="LysM" evidence="2">
    <location>
        <begin position="365"/>
        <end position="412"/>
    </location>
</feature>
<dbReference type="CDD" id="cd16894">
    <property type="entry name" value="MltD-like"/>
    <property type="match status" value="1"/>
</dbReference>
<evidence type="ECO:0000256" key="1">
    <source>
        <dbReference type="ARBA" id="ARBA00007734"/>
    </source>
</evidence>
<dbReference type="EMBL" id="JBHTHZ010000012">
    <property type="protein sequence ID" value="MFD0794572.1"/>
    <property type="molecule type" value="Genomic_DNA"/>
</dbReference>
<dbReference type="PANTHER" id="PTHR37423">
    <property type="entry name" value="SOLUBLE LYTIC MUREIN TRANSGLYCOSYLASE-RELATED"/>
    <property type="match status" value="1"/>
</dbReference>
<name>A0ABW3AU30_9SPHI</name>
<dbReference type="InterPro" id="IPR018392">
    <property type="entry name" value="LysM"/>
</dbReference>
<evidence type="ECO:0000313" key="4">
    <source>
        <dbReference type="Proteomes" id="UP001597010"/>
    </source>
</evidence>